<dbReference type="PANTHER" id="PTHR47319">
    <property type="entry name" value="CALCIUM-BINDING PROTEIN KIC"/>
    <property type="match status" value="1"/>
</dbReference>
<dbReference type="InterPro" id="IPR002048">
    <property type="entry name" value="EF_hand_dom"/>
</dbReference>
<dbReference type="Pfam" id="PF13833">
    <property type="entry name" value="EF-hand_8"/>
    <property type="match status" value="1"/>
</dbReference>
<reference evidence="3" key="1">
    <citation type="submission" date="2023-10" db="EMBL/GenBank/DDBJ databases">
        <authorList>
            <person name="Domelevo Entfellner J.-B."/>
        </authorList>
    </citation>
    <scope>NUCLEOTIDE SEQUENCE</scope>
</reference>
<feature type="domain" description="EF-hand" evidence="2">
    <location>
        <begin position="226"/>
        <end position="261"/>
    </location>
</feature>
<proteinExistence type="predicted"/>
<dbReference type="SUPFAM" id="SSF47473">
    <property type="entry name" value="EF-hand"/>
    <property type="match status" value="1"/>
</dbReference>
<gene>
    <name evidence="3" type="ORF">AYBTSS11_LOCUS28142</name>
</gene>
<dbReference type="InterPro" id="IPR011992">
    <property type="entry name" value="EF-hand-dom_pair"/>
</dbReference>
<evidence type="ECO:0000313" key="4">
    <source>
        <dbReference type="Proteomes" id="UP001189624"/>
    </source>
</evidence>
<dbReference type="PANTHER" id="PTHR47319:SF4">
    <property type="entry name" value="CALCIUM-BINDING PROTEIN KIC"/>
    <property type="match status" value="1"/>
</dbReference>
<dbReference type="Gene3D" id="1.10.238.10">
    <property type="entry name" value="EF-hand"/>
    <property type="match status" value="1"/>
</dbReference>
<dbReference type="PROSITE" id="PS00018">
    <property type="entry name" value="EF_HAND_1"/>
    <property type="match status" value="1"/>
</dbReference>
<dbReference type="EMBL" id="OY731406">
    <property type="protein sequence ID" value="CAJ1976014.1"/>
    <property type="molecule type" value="Genomic_DNA"/>
</dbReference>
<evidence type="ECO:0000256" key="1">
    <source>
        <dbReference type="ARBA" id="ARBA00022837"/>
    </source>
</evidence>
<name>A0AA86VW64_9FABA</name>
<dbReference type="PROSITE" id="PS50222">
    <property type="entry name" value="EF_HAND_2"/>
    <property type="match status" value="1"/>
</dbReference>
<accession>A0AA86VW64</accession>
<keyword evidence="1" id="KW-0106">Calcium</keyword>
<evidence type="ECO:0000259" key="2">
    <source>
        <dbReference type="PROSITE" id="PS50222"/>
    </source>
</evidence>
<dbReference type="InterPro" id="IPR044205">
    <property type="entry name" value="KIC/PBP1/KRP1"/>
</dbReference>
<dbReference type="Gramene" id="rna-AYBTSS11_LOCUS28142">
    <property type="protein sequence ID" value="CAJ1976014.1"/>
    <property type="gene ID" value="gene-AYBTSS11_LOCUS28142"/>
</dbReference>
<dbReference type="InterPro" id="IPR018247">
    <property type="entry name" value="EF_Hand_1_Ca_BS"/>
</dbReference>
<dbReference type="Proteomes" id="UP001189624">
    <property type="component" value="Chromosome 9"/>
</dbReference>
<dbReference type="GO" id="GO:0005509">
    <property type="term" value="F:calcium ion binding"/>
    <property type="evidence" value="ECO:0007669"/>
    <property type="project" value="InterPro"/>
</dbReference>
<evidence type="ECO:0000313" key="3">
    <source>
        <dbReference type="EMBL" id="CAJ1976014.1"/>
    </source>
</evidence>
<keyword evidence="4" id="KW-1185">Reference proteome</keyword>
<protein>
    <recommendedName>
        <fullName evidence="2">EF-hand domain-containing protein</fullName>
    </recommendedName>
</protein>
<sequence>MFSSTFSSLEDQYSEESTPSNIVIEDSCMKNVNYLDSDVDVIYKGLSSPLKWSLEMQFADCNVGENIEIYEFSQNSISITPTFCETSNLTSLTSNCALSLTVKDIIDLDIKFELDASLSTSTIVSTFCTSLPTSLSSYTLVSTFQGLKKPRFRSPPKIMESNQSAKETMVEVEFEDLLPVMAEKLDVEAFVSELCGGFKLLADPATALISGESLMRNSALLGMDGMSKEEAEAMVRQGDLDGDGKLNETEFCVLMIRLSPGIMEEAEAWLHKALQLDHTKSST</sequence>
<organism evidence="3 4">
    <name type="scientific">Sphenostylis stenocarpa</name>
    <dbReference type="NCBI Taxonomy" id="92480"/>
    <lineage>
        <taxon>Eukaryota</taxon>
        <taxon>Viridiplantae</taxon>
        <taxon>Streptophyta</taxon>
        <taxon>Embryophyta</taxon>
        <taxon>Tracheophyta</taxon>
        <taxon>Spermatophyta</taxon>
        <taxon>Magnoliopsida</taxon>
        <taxon>eudicotyledons</taxon>
        <taxon>Gunneridae</taxon>
        <taxon>Pentapetalae</taxon>
        <taxon>rosids</taxon>
        <taxon>fabids</taxon>
        <taxon>Fabales</taxon>
        <taxon>Fabaceae</taxon>
        <taxon>Papilionoideae</taxon>
        <taxon>50 kb inversion clade</taxon>
        <taxon>NPAAA clade</taxon>
        <taxon>indigoferoid/millettioid clade</taxon>
        <taxon>Phaseoleae</taxon>
        <taxon>Sphenostylis</taxon>
    </lineage>
</organism>
<dbReference type="AlphaFoldDB" id="A0AA86VW64"/>